<feature type="compositionally biased region" description="Basic and acidic residues" evidence="1">
    <location>
        <begin position="144"/>
        <end position="159"/>
    </location>
</feature>
<evidence type="ECO:0000313" key="3">
    <source>
        <dbReference type="EMBL" id="CCE61139.1"/>
    </source>
</evidence>
<dbReference type="STRING" id="1071381.G8BML1"/>
<dbReference type="OrthoDB" id="270639at2759"/>
<dbReference type="PANTHER" id="PTHR11075:SF54">
    <property type="entry name" value="LARGE RIBOSOMAL SUBUNIT PROTEIN ML62"/>
    <property type="match status" value="1"/>
</dbReference>
<dbReference type="InterPro" id="IPR000352">
    <property type="entry name" value="Pep_chain_release_fac_I"/>
</dbReference>
<dbReference type="KEGG" id="tpf:TPHA_0A00540"/>
<dbReference type="GO" id="GO:0016150">
    <property type="term" value="F:translation release factor activity, codon nonspecific"/>
    <property type="evidence" value="ECO:0007669"/>
    <property type="project" value="TreeGrafter"/>
</dbReference>
<dbReference type="EMBL" id="HE612856">
    <property type="protein sequence ID" value="CCE61139.1"/>
    <property type="molecule type" value="Genomic_DNA"/>
</dbReference>
<dbReference type="AlphaFoldDB" id="G8BML1"/>
<name>G8BML1_TETPH</name>
<sequence length="166" mass="19436">MTFRVSFQFFTKCYSNVVIKELSNNTIIAKNWLNQLNISSIPKNLLKERFDRSSGPGGQNVNKLNTKCTLSLPHVSGCDWIPQEVRKQLVNGSFRYYKKTTDMILVQADETRSREDNRMACKTKLINEIKKHCTFQNVTRADKMKKWERSKNKDNELRIQKKKTAK</sequence>
<evidence type="ECO:0000259" key="2">
    <source>
        <dbReference type="Pfam" id="PF00472"/>
    </source>
</evidence>
<feature type="region of interest" description="Disordered" evidence="1">
    <location>
        <begin position="144"/>
        <end position="166"/>
    </location>
</feature>
<dbReference type="Proteomes" id="UP000005666">
    <property type="component" value="Chromosome 1"/>
</dbReference>
<dbReference type="GO" id="GO:0004045">
    <property type="term" value="F:peptidyl-tRNA hydrolase activity"/>
    <property type="evidence" value="ECO:0007669"/>
    <property type="project" value="EnsemblFungi"/>
</dbReference>
<dbReference type="HOGENOM" id="CLU_089470_0_2_1"/>
<dbReference type="GO" id="GO:0005762">
    <property type="term" value="C:mitochondrial large ribosomal subunit"/>
    <property type="evidence" value="ECO:0007669"/>
    <property type="project" value="EnsemblFungi"/>
</dbReference>
<keyword evidence="4" id="KW-1185">Reference proteome</keyword>
<gene>
    <name evidence="3" type="primary">TPHA0A00540</name>
    <name evidence="3" type="ordered locus">TPHA_0A00540</name>
</gene>
<accession>G8BML1</accession>
<protein>
    <recommendedName>
        <fullName evidence="2">Prokaryotic-type class I peptide chain release factors domain-containing protein</fullName>
    </recommendedName>
</protein>
<dbReference type="GO" id="GO:0070126">
    <property type="term" value="P:mitochondrial translational termination"/>
    <property type="evidence" value="ECO:0007669"/>
    <property type="project" value="TreeGrafter"/>
</dbReference>
<evidence type="ECO:0000313" key="4">
    <source>
        <dbReference type="Proteomes" id="UP000005666"/>
    </source>
</evidence>
<dbReference type="GeneID" id="11532217"/>
<organism evidence="3 4">
    <name type="scientific">Tetrapisispora phaffii (strain ATCC 24235 / CBS 4417 / NBRC 1672 / NRRL Y-8282 / UCD 70-5)</name>
    <name type="common">Yeast</name>
    <name type="synonym">Fabospora phaffii</name>
    <dbReference type="NCBI Taxonomy" id="1071381"/>
    <lineage>
        <taxon>Eukaryota</taxon>
        <taxon>Fungi</taxon>
        <taxon>Dikarya</taxon>
        <taxon>Ascomycota</taxon>
        <taxon>Saccharomycotina</taxon>
        <taxon>Saccharomycetes</taxon>
        <taxon>Saccharomycetales</taxon>
        <taxon>Saccharomycetaceae</taxon>
        <taxon>Tetrapisispora</taxon>
    </lineage>
</organism>
<dbReference type="RefSeq" id="XP_003683573.1">
    <property type="nucleotide sequence ID" value="XM_003683525.1"/>
</dbReference>
<dbReference type="Pfam" id="PF00472">
    <property type="entry name" value="RF-1"/>
    <property type="match status" value="1"/>
</dbReference>
<evidence type="ECO:0000256" key="1">
    <source>
        <dbReference type="SAM" id="MobiDB-lite"/>
    </source>
</evidence>
<feature type="domain" description="Prokaryotic-type class I peptide chain release factors" evidence="2">
    <location>
        <begin position="40"/>
        <end position="162"/>
    </location>
</feature>
<reference evidence="3 4" key="1">
    <citation type="journal article" date="2011" name="Proc. Natl. Acad. Sci. U.S.A.">
        <title>Evolutionary erosion of yeast sex chromosomes by mating-type switching accidents.</title>
        <authorList>
            <person name="Gordon J.L."/>
            <person name="Armisen D."/>
            <person name="Proux-Wera E."/>
            <person name="Oheigeartaigh S.S."/>
            <person name="Byrne K.P."/>
            <person name="Wolfe K.H."/>
        </authorList>
    </citation>
    <scope>NUCLEOTIDE SEQUENCE [LARGE SCALE GENOMIC DNA]</scope>
    <source>
        <strain evidence="4">ATCC 24235 / CBS 4417 / NBRC 1672 / NRRL Y-8282 / UCD 70-5</strain>
    </source>
</reference>
<dbReference type="SUPFAM" id="SSF110916">
    <property type="entry name" value="Peptidyl-tRNA hydrolase domain-like"/>
    <property type="match status" value="1"/>
</dbReference>
<proteinExistence type="predicted"/>
<dbReference type="Gene3D" id="3.30.160.20">
    <property type="match status" value="1"/>
</dbReference>
<dbReference type="InterPro" id="IPR052104">
    <property type="entry name" value="Mito_Release_Factor_mL62"/>
</dbReference>
<dbReference type="PANTHER" id="PTHR11075">
    <property type="entry name" value="PEPTIDE CHAIN RELEASE FACTOR"/>
    <property type="match status" value="1"/>
</dbReference>
<dbReference type="eggNOG" id="KOG3429">
    <property type="taxonomic scope" value="Eukaryota"/>
</dbReference>